<dbReference type="KEGG" id="ztr:MYCGRDRAFT_97944"/>
<feature type="region of interest" description="Disordered" evidence="1">
    <location>
        <begin position="468"/>
        <end position="492"/>
    </location>
</feature>
<protein>
    <submittedName>
        <fullName evidence="2">Uncharacterized protein</fullName>
    </submittedName>
</protein>
<evidence type="ECO:0000313" key="2">
    <source>
        <dbReference type="EMBL" id="EGP81979.1"/>
    </source>
</evidence>
<sequence>MCGILQAPTSDPTSSPPQPIPTIAPRPCSPQNWTIACHHFPVVDKLLAVYTHRPKDDIPFRIVDDTFFKPLASTDFAQAYQLLGLDDDSLLYTDLVHLVEHTFTAFKPFHQLLMQPPKLRSVIPLPAPELSAFVQCSTTKSRFWQWALCQPSYALAWTVGLVRSWTAGIDEHIPKWSPDRAEDWLRNHVQPAQRRLANVLAGIAPILNADPDLLTHRSVEMLLTHLRYIELRLILDSATLSVYHADLYAYSNFLNHLRHRSLSEVISRVSIAGDLLSTQSETSFLYWLATTWCNRINTHFHTFNRHLSPSVRRLAVRRYQLATWDHCAPDLHPRRCPSSPDTTIADNNHCIPVITTTTTTDDCIPDTDPFRTQWYTTDSWMPQPAEMIQKTDLLYFPGVLDPAHFTWAERNERASSSSSTTTGKLAGPAFPAEWAGQQCVEFRGPEKSKGGRFVGFGMEDVVLSAAAQDADGDEEGNTGEVEEESIVDEEQREWEADRTIIWCDDFDREKERGVGWTWSARGGGGEGSGGGGGGGGLNQGSLVQQAKGGKV</sequence>
<gene>
    <name evidence="2" type="ORF">MYCGRDRAFT_97944</name>
</gene>
<dbReference type="GeneID" id="13399214"/>
<feature type="compositionally biased region" description="Low complexity" evidence="1">
    <location>
        <begin position="1"/>
        <end position="13"/>
    </location>
</feature>
<dbReference type="OrthoDB" id="10327551at2759"/>
<feature type="compositionally biased region" description="Acidic residues" evidence="1">
    <location>
        <begin position="470"/>
        <end position="492"/>
    </location>
</feature>
<evidence type="ECO:0000256" key="1">
    <source>
        <dbReference type="SAM" id="MobiDB-lite"/>
    </source>
</evidence>
<feature type="region of interest" description="Disordered" evidence="1">
    <location>
        <begin position="1"/>
        <end position="24"/>
    </location>
</feature>
<feature type="region of interest" description="Disordered" evidence="1">
    <location>
        <begin position="514"/>
        <end position="551"/>
    </location>
</feature>
<accession>F9XRV2</accession>
<dbReference type="RefSeq" id="XP_003847003.1">
    <property type="nucleotide sequence ID" value="XM_003846955.1"/>
</dbReference>
<feature type="compositionally biased region" description="Pro residues" evidence="1">
    <location>
        <begin position="14"/>
        <end position="24"/>
    </location>
</feature>
<evidence type="ECO:0000313" key="3">
    <source>
        <dbReference type="Proteomes" id="UP000008062"/>
    </source>
</evidence>
<reference evidence="2 3" key="1">
    <citation type="journal article" date="2011" name="PLoS Genet.">
        <title>Finished genome of the fungal wheat pathogen Mycosphaerella graminicola reveals dispensome structure, chromosome plasticity, and stealth pathogenesis.</title>
        <authorList>
            <person name="Goodwin S.B."/>
            <person name="Ben M'barek S."/>
            <person name="Dhillon B."/>
            <person name="Wittenberg A.H.J."/>
            <person name="Crane C.F."/>
            <person name="Hane J.K."/>
            <person name="Foster A.J."/>
            <person name="Van der Lee T.A.J."/>
            <person name="Grimwood J."/>
            <person name="Aerts A."/>
            <person name="Antoniw J."/>
            <person name="Bailey A."/>
            <person name="Bluhm B."/>
            <person name="Bowler J."/>
            <person name="Bristow J."/>
            <person name="van der Burgt A."/>
            <person name="Canto-Canche B."/>
            <person name="Churchill A.C.L."/>
            <person name="Conde-Ferraez L."/>
            <person name="Cools H.J."/>
            <person name="Coutinho P.M."/>
            <person name="Csukai M."/>
            <person name="Dehal P."/>
            <person name="De Wit P."/>
            <person name="Donzelli B."/>
            <person name="van de Geest H.C."/>
            <person name="van Ham R.C.H.J."/>
            <person name="Hammond-Kosack K.E."/>
            <person name="Henrissat B."/>
            <person name="Kilian A."/>
            <person name="Kobayashi A.K."/>
            <person name="Koopmann E."/>
            <person name="Kourmpetis Y."/>
            <person name="Kuzniar A."/>
            <person name="Lindquist E."/>
            <person name="Lombard V."/>
            <person name="Maliepaard C."/>
            <person name="Martins N."/>
            <person name="Mehrabi R."/>
            <person name="Nap J.P.H."/>
            <person name="Ponomarenko A."/>
            <person name="Rudd J.J."/>
            <person name="Salamov A."/>
            <person name="Schmutz J."/>
            <person name="Schouten H.J."/>
            <person name="Shapiro H."/>
            <person name="Stergiopoulos I."/>
            <person name="Torriani S.F.F."/>
            <person name="Tu H."/>
            <person name="de Vries R.P."/>
            <person name="Waalwijk C."/>
            <person name="Ware S.B."/>
            <person name="Wiebenga A."/>
            <person name="Zwiers L.-H."/>
            <person name="Oliver R.P."/>
            <person name="Grigoriev I.V."/>
            <person name="Kema G.H.J."/>
        </authorList>
    </citation>
    <scope>NUCLEOTIDE SEQUENCE [LARGE SCALE GENOMIC DNA]</scope>
    <source>
        <strain evidence="3">CBS 115943 / IPO323</strain>
    </source>
</reference>
<dbReference type="HOGENOM" id="CLU_494504_0_0_1"/>
<feature type="compositionally biased region" description="Gly residues" evidence="1">
    <location>
        <begin position="521"/>
        <end position="538"/>
    </location>
</feature>
<name>F9XRV2_ZYMTI</name>
<proteinExistence type="predicted"/>
<dbReference type="InParanoid" id="F9XRV2"/>
<dbReference type="EMBL" id="CM001214">
    <property type="protein sequence ID" value="EGP81979.1"/>
    <property type="molecule type" value="Genomic_DNA"/>
</dbReference>
<organism evidence="2 3">
    <name type="scientific">Zymoseptoria tritici (strain CBS 115943 / IPO323)</name>
    <name type="common">Speckled leaf blotch fungus</name>
    <name type="synonym">Septoria tritici</name>
    <dbReference type="NCBI Taxonomy" id="336722"/>
    <lineage>
        <taxon>Eukaryota</taxon>
        <taxon>Fungi</taxon>
        <taxon>Dikarya</taxon>
        <taxon>Ascomycota</taxon>
        <taxon>Pezizomycotina</taxon>
        <taxon>Dothideomycetes</taxon>
        <taxon>Dothideomycetidae</taxon>
        <taxon>Mycosphaerellales</taxon>
        <taxon>Mycosphaerellaceae</taxon>
        <taxon>Zymoseptoria</taxon>
    </lineage>
</organism>
<dbReference type="AlphaFoldDB" id="F9XRV2"/>
<keyword evidence="3" id="KW-1185">Reference proteome</keyword>
<dbReference type="Proteomes" id="UP000008062">
    <property type="component" value="Chromosome 19"/>
</dbReference>